<dbReference type="Proteomes" id="UP000663874">
    <property type="component" value="Unassembled WGS sequence"/>
</dbReference>
<dbReference type="Proteomes" id="UP000663889">
    <property type="component" value="Unassembled WGS sequence"/>
</dbReference>
<keyword evidence="7" id="KW-0999">Mitochondrion inner membrane</keyword>
<dbReference type="PANTHER" id="PTHR12878">
    <property type="entry name" value="NADH-UBIQUINONE OXIDOREDUCTASE B8 SUBUNIT"/>
    <property type="match status" value="1"/>
</dbReference>
<keyword evidence="9" id="KW-0496">Mitochondrion</keyword>
<dbReference type="AlphaFoldDB" id="A0A813U3X1"/>
<dbReference type="InterPro" id="IPR007741">
    <property type="entry name" value="Ribosomal_mL43/mS25/NADH_DH"/>
</dbReference>
<comment type="subcellular location">
    <subcellularLocation>
        <location evidence="2">Mitochondrion inner membrane</location>
        <topology evidence="2">Peripheral membrane protein</topology>
        <orientation evidence="2">Matrix side</orientation>
    </subcellularLocation>
</comment>
<dbReference type="EMBL" id="CAJNOT010000028">
    <property type="protein sequence ID" value="CAF0784928.1"/>
    <property type="molecule type" value="Genomic_DNA"/>
</dbReference>
<evidence type="ECO:0000313" key="21">
    <source>
        <dbReference type="EMBL" id="CAF3543741.1"/>
    </source>
</evidence>
<evidence type="ECO:0000256" key="7">
    <source>
        <dbReference type="ARBA" id="ARBA00022792"/>
    </source>
</evidence>
<dbReference type="EMBL" id="CAJOAX010000225">
    <property type="protein sequence ID" value="CAF3543741.1"/>
    <property type="molecule type" value="Genomic_DNA"/>
</dbReference>
<evidence type="ECO:0000256" key="12">
    <source>
        <dbReference type="ARBA" id="ARBA00032513"/>
    </source>
</evidence>
<comment type="similarity">
    <text evidence="3">Belongs to the complex I NDUFA2 subunit family.</text>
</comment>
<evidence type="ECO:0000313" key="16">
    <source>
        <dbReference type="EMBL" id="CAF0742373.1"/>
    </source>
</evidence>
<keyword evidence="24" id="KW-1185">Reference proteome</keyword>
<dbReference type="EMBL" id="CAJOBD010000212">
    <property type="protein sequence ID" value="CAF3614851.1"/>
    <property type="molecule type" value="Genomic_DNA"/>
</dbReference>
<evidence type="ECO:0000313" key="17">
    <source>
        <dbReference type="EMBL" id="CAF0784928.1"/>
    </source>
</evidence>
<organism evidence="20 25">
    <name type="scientific">Rotaria sordida</name>
    <dbReference type="NCBI Taxonomy" id="392033"/>
    <lineage>
        <taxon>Eukaryota</taxon>
        <taxon>Metazoa</taxon>
        <taxon>Spiralia</taxon>
        <taxon>Gnathifera</taxon>
        <taxon>Rotifera</taxon>
        <taxon>Eurotatoria</taxon>
        <taxon>Bdelloidea</taxon>
        <taxon>Philodinida</taxon>
        <taxon>Philodinidae</taxon>
        <taxon>Rotaria</taxon>
    </lineage>
</organism>
<keyword evidence="5" id="KW-0813">Transport</keyword>
<evidence type="ECO:0000256" key="2">
    <source>
        <dbReference type="ARBA" id="ARBA00004443"/>
    </source>
</evidence>
<gene>
    <name evidence="23" type="ORF">FNK824_LOCUS13060</name>
    <name evidence="22" type="ORF">JBS370_LOCUS4483</name>
    <name evidence="18" type="ORF">JXQ802_LOCUS3673</name>
    <name evidence="19" type="ORF">JXQ802_LOCUS3738</name>
    <name evidence="21" type="ORF">OTI717_LOCUS3937</name>
    <name evidence="15" type="ORF">PYM288_LOCUS180</name>
    <name evidence="16" type="ORF">RFH988_LOCUS813</name>
    <name evidence="20" type="ORF">SEV965_LOCUS1479</name>
    <name evidence="17" type="ORF">ZHD862_LOCUS1590</name>
</gene>
<dbReference type="SUPFAM" id="SSF52833">
    <property type="entry name" value="Thioredoxin-like"/>
    <property type="match status" value="1"/>
</dbReference>
<protein>
    <recommendedName>
        <fullName evidence="4">NADH dehydrogenase [ubiquinone] 1 alpha subcomplex subunit 2</fullName>
    </recommendedName>
    <alternativeName>
        <fullName evidence="11">Complex I-B8</fullName>
    </alternativeName>
    <alternativeName>
        <fullName evidence="12">NADH-ubiquinone oxidoreductase B8 subunit</fullName>
    </alternativeName>
</protein>
<keyword evidence="10" id="KW-0472">Membrane</keyword>
<evidence type="ECO:0000313" key="19">
    <source>
        <dbReference type="EMBL" id="CAF0791112.1"/>
    </source>
</evidence>
<accession>A0A813U3X1</accession>
<feature type="domain" description="Ribosomal protein/NADH dehydrogenase" evidence="14">
    <location>
        <begin position="20"/>
        <end position="93"/>
    </location>
</feature>
<reference evidence="20" key="1">
    <citation type="submission" date="2021-02" db="EMBL/GenBank/DDBJ databases">
        <authorList>
            <person name="Nowell W R."/>
        </authorList>
    </citation>
    <scope>NUCLEOTIDE SEQUENCE</scope>
</reference>
<sequence length="103" mass="11779">MSKALRFAPAVKELRLHLCQKSPTSEGTRQFIEKFYVNLKQQNPSTPILIRECSNINPTLWTRYEYGIEKQIPLTGMSAEQVFSAIENLTTKTIPASLHRLSK</sequence>
<evidence type="ECO:0000256" key="8">
    <source>
        <dbReference type="ARBA" id="ARBA00022982"/>
    </source>
</evidence>
<comment type="caution">
    <text evidence="20">The sequence shown here is derived from an EMBL/GenBank/DDBJ whole genome shotgun (WGS) entry which is preliminary data.</text>
</comment>
<evidence type="ECO:0000256" key="5">
    <source>
        <dbReference type="ARBA" id="ARBA00022448"/>
    </source>
</evidence>
<dbReference type="EMBL" id="CAJOBE010001683">
    <property type="protein sequence ID" value="CAF3765629.1"/>
    <property type="molecule type" value="Genomic_DNA"/>
</dbReference>
<evidence type="ECO:0000256" key="9">
    <source>
        <dbReference type="ARBA" id="ARBA00023128"/>
    </source>
</evidence>
<name>A0A813U3X1_9BILA</name>
<evidence type="ECO:0000256" key="1">
    <source>
        <dbReference type="ARBA" id="ARBA00003195"/>
    </source>
</evidence>
<evidence type="ECO:0000313" key="15">
    <source>
        <dbReference type="EMBL" id="CAF0721026.1"/>
    </source>
</evidence>
<proteinExistence type="inferred from homology"/>
<dbReference type="PIRSF" id="PIRSF005822">
    <property type="entry name" value="NDUA2"/>
    <property type="match status" value="1"/>
</dbReference>
<evidence type="ECO:0000256" key="13">
    <source>
        <dbReference type="PIRSR" id="PIRSR005822-1"/>
    </source>
</evidence>
<dbReference type="Proteomes" id="UP000663882">
    <property type="component" value="Unassembled WGS sequence"/>
</dbReference>
<evidence type="ECO:0000256" key="4">
    <source>
        <dbReference type="ARBA" id="ARBA00016394"/>
    </source>
</evidence>
<dbReference type="Gene3D" id="3.40.30.10">
    <property type="entry name" value="Glutaredoxin"/>
    <property type="match status" value="1"/>
</dbReference>
<keyword evidence="8" id="KW-0249">Electron transport</keyword>
<evidence type="ECO:0000256" key="6">
    <source>
        <dbReference type="ARBA" id="ARBA00022660"/>
    </source>
</evidence>
<evidence type="ECO:0000256" key="10">
    <source>
        <dbReference type="ARBA" id="ARBA00023136"/>
    </source>
</evidence>
<dbReference type="GO" id="GO:0005743">
    <property type="term" value="C:mitochondrial inner membrane"/>
    <property type="evidence" value="ECO:0007669"/>
    <property type="project" value="UniProtKB-SubCell"/>
</dbReference>
<dbReference type="EMBL" id="CAJNOL010000051">
    <property type="protein sequence ID" value="CAF0791112.1"/>
    <property type="molecule type" value="Genomic_DNA"/>
</dbReference>
<dbReference type="EMBL" id="CAJNOO010000015">
    <property type="protein sequence ID" value="CAF0742373.1"/>
    <property type="molecule type" value="Genomic_DNA"/>
</dbReference>
<evidence type="ECO:0000313" key="20">
    <source>
        <dbReference type="EMBL" id="CAF0818112.1"/>
    </source>
</evidence>
<keyword evidence="6" id="KW-0679">Respiratory chain</keyword>
<dbReference type="InterPro" id="IPR016464">
    <property type="entry name" value="NADH_Ub_cplx-1_asu_su-2"/>
</dbReference>
<dbReference type="PANTHER" id="PTHR12878:SF0">
    <property type="entry name" value="NADH DEHYDROGENASE [UBIQUINONE] 1 ALPHA SUBCOMPLEX SUBUNIT 2"/>
    <property type="match status" value="1"/>
</dbReference>
<evidence type="ECO:0000313" key="18">
    <source>
        <dbReference type="EMBL" id="CAF0789673.1"/>
    </source>
</evidence>
<evidence type="ECO:0000313" key="24">
    <source>
        <dbReference type="Proteomes" id="UP000663870"/>
    </source>
</evidence>
<feature type="disulfide bond" description="Redox-active" evidence="13">
    <location>
        <begin position="19"/>
        <end position="53"/>
    </location>
</feature>
<dbReference type="EMBL" id="CAJNOH010000001">
    <property type="protein sequence ID" value="CAF0721026.1"/>
    <property type="molecule type" value="Genomic_DNA"/>
</dbReference>
<dbReference type="OrthoDB" id="10250268at2759"/>
<dbReference type="Pfam" id="PF05047">
    <property type="entry name" value="L51_S25_CI-B8"/>
    <property type="match status" value="1"/>
</dbReference>
<dbReference type="SMART" id="SM00916">
    <property type="entry name" value="L51_S25_CI-B8"/>
    <property type="match status" value="1"/>
</dbReference>
<evidence type="ECO:0000259" key="14">
    <source>
        <dbReference type="SMART" id="SM00916"/>
    </source>
</evidence>
<dbReference type="InterPro" id="IPR036249">
    <property type="entry name" value="Thioredoxin-like_sf"/>
</dbReference>
<evidence type="ECO:0000313" key="22">
    <source>
        <dbReference type="EMBL" id="CAF3614851.1"/>
    </source>
</evidence>
<evidence type="ECO:0000313" key="23">
    <source>
        <dbReference type="EMBL" id="CAF3765629.1"/>
    </source>
</evidence>
<dbReference type="Proteomes" id="UP000663823">
    <property type="component" value="Unassembled WGS sequence"/>
</dbReference>
<evidence type="ECO:0000256" key="3">
    <source>
        <dbReference type="ARBA" id="ARBA00008939"/>
    </source>
</evidence>
<dbReference type="Proteomes" id="UP000663870">
    <property type="component" value="Unassembled WGS sequence"/>
</dbReference>
<comment type="function">
    <text evidence="1">Accessory subunit of the mitochondrial membrane respiratory chain NADH dehydrogenase (Complex I), that is believed not to be involved in catalysis. Complex I functions in the transfer of electrons from NADH to the respiratory chain. The immediate electron acceptor for the enzyme is believed to be ubiquinone.</text>
</comment>
<keyword evidence="13" id="KW-1015">Disulfide bond</keyword>
<dbReference type="Proteomes" id="UP000663854">
    <property type="component" value="Unassembled WGS sequence"/>
</dbReference>
<dbReference type="Proteomes" id="UP000663836">
    <property type="component" value="Unassembled WGS sequence"/>
</dbReference>
<evidence type="ECO:0000313" key="25">
    <source>
        <dbReference type="Proteomes" id="UP000663889"/>
    </source>
</evidence>
<dbReference type="EMBL" id="CAJNOL010000050">
    <property type="protein sequence ID" value="CAF0789673.1"/>
    <property type="molecule type" value="Genomic_DNA"/>
</dbReference>
<dbReference type="Proteomes" id="UP000663864">
    <property type="component" value="Unassembled WGS sequence"/>
</dbReference>
<evidence type="ECO:0000256" key="11">
    <source>
        <dbReference type="ARBA" id="ARBA00031441"/>
    </source>
</evidence>
<dbReference type="EMBL" id="CAJNOU010000029">
    <property type="protein sequence ID" value="CAF0818112.1"/>
    <property type="molecule type" value="Genomic_DNA"/>
</dbReference>